<dbReference type="SMART" id="SM00421">
    <property type="entry name" value="HTH_LUXR"/>
    <property type="match status" value="1"/>
</dbReference>
<evidence type="ECO:0000256" key="4">
    <source>
        <dbReference type="ARBA" id="ARBA00023163"/>
    </source>
</evidence>
<evidence type="ECO:0000259" key="7">
    <source>
        <dbReference type="PROSITE" id="PS50043"/>
    </source>
</evidence>
<evidence type="ECO:0000256" key="2">
    <source>
        <dbReference type="ARBA" id="ARBA00023015"/>
    </source>
</evidence>
<dbReference type="InterPro" id="IPR058245">
    <property type="entry name" value="NreC/VraR/RcsB-like_REC"/>
</dbReference>
<dbReference type="PANTHER" id="PTHR43214:SF24">
    <property type="entry name" value="TRANSCRIPTIONAL REGULATORY PROTEIN NARL-RELATED"/>
    <property type="match status" value="1"/>
</dbReference>
<dbReference type="SUPFAM" id="SSF52172">
    <property type="entry name" value="CheY-like"/>
    <property type="match status" value="1"/>
</dbReference>
<organism evidence="9 10">
    <name type="scientific">Streptomyces ruber</name>
    <dbReference type="NCBI Taxonomy" id="83378"/>
    <lineage>
        <taxon>Bacteria</taxon>
        <taxon>Bacillati</taxon>
        <taxon>Actinomycetota</taxon>
        <taxon>Actinomycetes</taxon>
        <taxon>Kitasatosporales</taxon>
        <taxon>Streptomycetaceae</taxon>
        <taxon>Streptomyces</taxon>
    </lineage>
</organism>
<evidence type="ECO:0000256" key="5">
    <source>
        <dbReference type="PROSITE-ProRule" id="PRU00169"/>
    </source>
</evidence>
<feature type="domain" description="Response regulatory" evidence="8">
    <location>
        <begin position="102"/>
        <end position="220"/>
    </location>
</feature>
<feature type="modified residue" description="4-aspartylphosphate" evidence="5">
    <location>
        <position position="153"/>
    </location>
</feature>
<dbReference type="PROSITE" id="PS50110">
    <property type="entry name" value="RESPONSE_REGULATORY"/>
    <property type="match status" value="1"/>
</dbReference>
<protein>
    <recommendedName>
        <fullName evidence="11">DNA-binding response regulator</fullName>
    </recommendedName>
</protein>
<dbReference type="InterPro" id="IPR039420">
    <property type="entry name" value="WalR-like"/>
</dbReference>
<reference evidence="9" key="2">
    <citation type="submission" date="2020-09" db="EMBL/GenBank/DDBJ databases">
        <authorList>
            <person name="Sun Q."/>
            <person name="Ohkuma M."/>
        </authorList>
    </citation>
    <scope>NUCLEOTIDE SEQUENCE</scope>
    <source>
        <strain evidence="9">JCM 3131</strain>
    </source>
</reference>
<dbReference type="Pfam" id="PF00072">
    <property type="entry name" value="Response_reg"/>
    <property type="match status" value="1"/>
</dbReference>
<evidence type="ECO:0000256" key="6">
    <source>
        <dbReference type="SAM" id="MobiDB-lite"/>
    </source>
</evidence>
<dbReference type="PROSITE" id="PS00622">
    <property type="entry name" value="HTH_LUXR_1"/>
    <property type="match status" value="1"/>
</dbReference>
<dbReference type="PANTHER" id="PTHR43214">
    <property type="entry name" value="TWO-COMPONENT RESPONSE REGULATOR"/>
    <property type="match status" value="1"/>
</dbReference>
<dbReference type="GO" id="GO:0000160">
    <property type="term" value="P:phosphorelay signal transduction system"/>
    <property type="evidence" value="ECO:0007669"/>
    <property type="project" value="InterPro"/>
</dbReference>
<evidence type="ECO:0008006" key="11">
    <source>
        <dbReference type="Google" id="ProtNLM"/>
    </source>
</evidence>
<keyword evidence="2" id="KW-0805">Transcription regulation</keyword>
<feature type="compositionally biased region" description="Low complexity" evidence="6">
    <location>
        <begin position="57"/>
        <end position="75"/>
    </location>
</feature>
<evidence type="ECO:0000256" key="3">
    <source>
        <dbReference type="ARBA" id="ARBA00023125"/>
    </source>
</evidence>
<dbReference type="InterPro" id="IPR000792">
    <property type="entry name" value="Tscrpt_reg_LuxR_C"/>
</dbReference>
<evidence type="ECO:0000259" key="8">
    <source>
        <dbReference type="PROSITE" id="PS50110"/>
    </source>
</evidence>
<evidence type="ECO:0000313" key="9">
    <source>
        <dbReference type="EMBL" id="GGQ66575.1"/>
    </source>
</evidence>
<feature type="domain" description="HTH luxR-type" evidence="7">
    <location>
        <begin position="254"/>
        <end position="319"/>
    </location>
</feature>
<feature type="compositionally biased region" description="Pro residues" evidence="6">
    <location>
        <begin position="1"/>
        <end position="10"/>
    </location>
</feature>
<dbReference type="AlphaFoldDB" id="A0A918BGZ7"/>
<dbReference type="CDD" id="cd17535">
    <property type="entry name" value="REC_NarL-like"/>
    <property type="match status" value="1"/>
</dbReference>
<dbReference type="Pfam" id="PF00196">
    <property type="entry name" value="GerE"/>
    <property type="match status" value="1"/>
</dbReference>
<name>A0A918BGZ7_9ACTN</name>
<dbReference type="GO" id="GO:0003677">
    <property type="term" value="F:DNA binding"/>
    <property type="evidence" value="ECO:0007669"/>
    <property type="project" value="UniProtKB-KW"/>
</dbReference>
<keyword evidence="1 5" id="KW-0597">Phosphoprotein</keyword>
<dbReference type="GO" id="GO:0006355">
    <property type="term" value="P:regulation of DNA-templated transcription"/>
    <property type="evidence" value="ECO:0007669"/>
    <property type="project" value="InterPro"/>
</dbReference>
<dbReference type="Proteomes" id="UP000620156">
    <property type="component" value="Unassembled WGS sequence"/>
</dbReference>
<dbReference type="InterPro" id="IPR001789">
    <property type="entry name" value="Sig_transdc_resp-reg_receiver"/>
</dbReference>
<evidence type="ECO:0000313" key="10">
    <source>
        <dbReference type="Proteomes" id="UP000620156"/>
    </source>
</evidence>
<dbReference type="SMART" id="SM00448">
    <property type="entry name" value="REC"/>
    <property type="match status" value="1"/>
</dbReference>
<keyword evidence="10" id="KW-1185">Reference proteome</keyword>
<feature type="region of interest" description="Disordered" evidence="6">
    <location>
        <begin position="1"/>
        <end position="93"/>
    </location>
</feature>
<keyword evidence="3" id="KW-0238">DNA-binding</keyword>
<comment type="caution">
    <text evidence="9">The sequence shown here is derived from an EMBL/GenBank/DDBJ whole genome shotgun (WGS) entry which is preliminary data.</text>
</comment>
<proteinExistence type="predicted"/>
<dbReference type="InterPro" id="IPR011006">
    <property type="entry name" value="CheY-like_superfamily"/>
</dbReference>
<dbReference type="EMBL" id="BMQK01000009">
    <property type="protein sequence ID" value="GGQ66575.1"/>
    <property type="molecule type" value="Genomic_DNA"/>
</dbReference>
<feature type="compositionally biased region" description="Gly residues" evidence="6">
    <location>
        <begin position="11"/>
        <end position="20"/>
    </location>
</feature>
<dbReference type="Gene3D" id="3.40.50.2300">
    <property type="match status" value="1"/>
</dbReference>
<feature type="compositionally biased region" description="Low complexity" evidence="6">
    <location>
        <begin position="33"/>
        <end position="48"/>
    </location>
</feature>
<dbReference type="PROSITE" id="PS50043">
    <property type="entry name" value="HTH_LUXR_2"/>
    <property type="match status" value="1"/>
</dbReference>
<dbReference type="InterPro" id="IPR016032">
    <property type="entry name" value="Sig_transdc_resp-reg_C-effctor"/>
</dbReference>
<sequence>MPRHAPPGGPGSPGNPGSPGGHRHGPRAVSRSAVPRPCVVAPCRTPPAARRPPGEGPRPLARARGYRPYRPYRPSAHPRHRRPGAAARKTVTAPEGKRMTIRVLLADDQALLRSAFRVLVDSEPDMEVVGEASDGAEAVRLARAERADVVLMDIRMPGTDGLAATRLITADPALAHVRVVMLTTFEVDEYVVQSLRAGASGFLGKGSEPDELLNAIRVAAGGEALLSPAATKGLIARFLAHEGWAEDDGRDPARSERLGSLTGREREVLVQVAGGHSNDEIAERLEVSPLTVKTHVNRAMAKLGARDRAQLVVIAYESGLVRPRAE</sequence>
<evidence type="ECO:0000256" key="1">
    <source>
        <dbReference type="ARBA" id="ARBA00022553"/>
    </source>
</evidence>
<keyword evidence="4" id="KW-0804">Transcription</keyword>
<accession>A0A918BGZ7</accession>
<dbReference type="SUPFAM" id="SSF46894">
    <property type="entry name" value="C-terminal effector domain of the bipartite response regulators"/>
    <property type="match status" value="1"/>
</dbReference>
<dbReference type="CDD" id="cd06170">
    <property type="entry name" value="LuxR_C_like"/>
    <property type="match status" value="1"/>
</dbReference>
<dbReference type="PRINTS" id="PR00038">
    <property type="entry name" value="HTHLUXR"/>
</dbReference>
<reference evidence="9" key="1">
    <citation type="journal article" date="2014" name="Int. J. Syst. Evol. Microbiol.">
        <title>Complete genome sequence of Corynebacterium casei LMG S-19264T (=DSM 44701T), isolated from a smear-ripened cheese.</title>
        <authorList>
            <consortium name="US DOE Joint Genome Institute (JGI-PGF)"/>
            <person name="Walter F."/>
            <person name="Albersmeier A."/>
            <person name="Kalinowski J."/>
            <person name="Ruckert C."/>
        </authorList>
    </citation>
    <scope>NUCLEOTIDE SEQUENCE</scope>
    <source>
        <strain evidence="9">JCM 3131</strain>
    </source>
</reference>
<gene>
    <name evidence="9" type="ORF">GCM10010145_40390</name>
</gene>